<gene>
    <name evidence="2" type="ORF">GLS40_05830</name>
</gene>
<dbReference type="Proteomes" id="UP000443843">
    <property type="component" value="Unassembled WGS sequence"/>
</dbReference>
<proteinExistence type="predicted"/>
<name>A0A844W0E3_9RHOB</name>
<organism evidence="2 3">
    <name type="scientific">Pseudooceanicola pacificus</name>
    <dbReference type="NCBI Taxonomy" id="2676438"/>
    <lineage>
        <taxon>Bacteria</taxon>
        <taxon>Pseudomonadati</taxon>
        <taxon>Pseudomonadota</taxon>
        <taxon>Alphaproteobacteria</taxon>
        <taxon>Rhodobacterales</taxon>
        <taxon>Paracoccaceae</taxon>
        <taxon>Pseudooceanicola</taxon>
    </lineage>
</organism>
<evidence type="ECO:0000313" key="3">
    <source>
        <dbReference type="Proteomes" id="UP000443843"/>
    </source>
</evidence>
<comment type="caution">
    <text evidence="2">The sequence shown here is derived from an EMBL/GenBank/DDBJ whole genome shotgun (WGS) entry which is preliminary data.</text>
</comment>
<evidence type="ECO:0000313" key="2">
    <source>
        <dbReference type="EMBL" id="MWB77536.1"/>
    </source>
</evidence>
<protein>
    <submittedName>
        <fullName evidence="2">Cupin</fullName>
    </submittedName>
</protein>
<accession>A0A844W0E3</accession>
<dbReference type="InterPro" id="IPR011051">
    <property type="entry name" value="RmlC_Cupin_sf"/>
</dbReference>
<dbReference type="EMBL" id="WNXQ01000003">
    <property type="protein sequence ID" value="MWB77536.1"/>
    <property type="molecule type" value="Genomic_DNA"/>
</dbReference>
<feature type="domain" description="ChrR-like cupin" evidence="1">
    <location>
        <begin position="10"/>
        <end position="108"/>
    </location>
</feature>
<dbReference type="SUPFAM" id="SSF51182">
    <property type="entry name" value="RmlC-like cupins"/>
    <property type="match status" value="1"/>
</dbReference>
<reference evidence="2 3" key="1">
    <citation type="submission" date="2019-11" db="EMBL/GenBank/DDBJ databases">
        <title>Pseudooceanicola pacifica sp. nov., isolated from deep-sea sediment of the Pacific Ocean.</title>
        <authorList>
            <person name="Lyu L."/>
        </authorList>
    </citation>
    <scope>NUCLEOTIDE SEQUENCE [LARGE SCALE GENOMIC DNA]</scope>
    <source>
        <strain evidence="2 3">216_PA32_1</strain>
    </source>
</reference>
<dbReference type="InterPro" id="IPR025979">
    <property type="entry name" value="ChrR-like_cupin_dom"/>
</dbReference>
<keyword evidence="3" id="KW-1185">Reference proteome</keyword>
<evidence type="ECO:0000259" key="1">
    <source>
        <dbReference type="Pfam" id="PF12973"/>
    </source>
</evidence>
<dbReference type="InterPro" id="IPR014710">
    <property type="entry name" value="RmlC-like_jellyroll"/>
</dbReference>
<dbReference type="RefSeq" id="WP_160381814.1">
    <property type="nucleotide sequence ID" value="NZ_WNXQ01000003.1"/>
</dbReference>
<sequence>MPRNGLIGIPAGDLPWQPFAGMPGLSVITLSDDLDEVSGSGSRTRLVRFDRGARTGFVLEHGYWEEVLCLSGSLQDADSQSIGSMNYVKRPPGTPHGPFHSTEGCVLVEFQYFAPSC</sequence>
<dbReference type="Gene3D" id="2.60.120.10">
    <property type="entry name" value="Jelly Rolls"/>
    <property type="match status" value="1"/>
</dbReference>
<dbReference type="Pfam" id="PF12973">
    <property type="entry name" value="Cupin_7"/>
    <property type="match status" value="1"/>
</dbReference>
<dbReference type="AlphaFoldDB" id="A0A844W0E3"/>